<evidence type="ECO:0000256" key="1">
    <source>
        <dbReference type="PROSITE-ProRule" id="PRU00169"/>
    </source>
</evidence>
<dbReference type="SMART" id="SM00448">
    <property type="entry name" value="REC"/>
    <property type="match status" value="1"/>
</dbReference>
<keyword evidence="1" id="KW-0597">Phosphoprotein</keyword>
<dbReference type="GO" id="GO:0000160">
    <property type="term" value="P:phosphorelay signal transduction system"/>
    <property type="evidence" value="ECO:0007669"/>
    <property type="project" value="InterPro"/>
</dbReference>
<protein>
    <submittedName>
        <fullName evidence="3">Response regulator rcp1</fullName>
    </submittedName>
</protein>
<gene>
    <name evidence="3" type="primary">rcp1_4</name>
    <name evidence="3" type="ORF">BB050_03449</name>
</gene>
<dbReference type="Pfam" id="PF00072">
    <property type="entry name" value="Response_reg"/>
    <property type="match status" value="1"/>
</dbReference>
<dbReference type="Proteomes" id="UP000093276">
    <property type="component" value="Chromosome"/>
</dbReference>
<dbReference type="InterPro" id="IPR001789">
    <property type="entry name" value="Sig_transdc_resp-reg_receiver"/>
</dbReference>
<feature type="domain" description="Response regulatory" evidence="2">
    <location>
        <begin position="5"/>
        <end position="125"/>
    </location>
</feature>
<evidence type="ECO:0000313" key="4">
    <source>
        <dbReference type="Proteomes" id="UP000093276"/>
    </source>
</evidence>
<dbReference type="SUPFAM" id="SSF52172">
    <property type="entry name" value="CheY-like"/>
    <property type="match status" value="1"/>
</dbReference>
<dbReference type="KEGG" id="fjg:BB050_03449"/>
<dbReference type="Gene3D" id="3.40.50.2300">
    <property type="match status" value="1"/>
</dbReference>
<sequence>MKTRIILLIDDDCDDIAFFKEAFAEMDDRFTLICVDGGAKAIHMLNEMDSAPALIFLDAGMPMINGWECLKLLKAESRFTSYPIIMASTSQLSSGIEKARDLGALAYMIKPWDFKELVFMIKLICAGLDGALQQNLLDLELAMPNHFFVF</sequence>
<name>A0AAC9D4A7_9FLAO</name>
<proteinExistence type="predicted"/>
<dbReference type="InterPro" id="IPR011006">
    <property type="entry name" value="CheY-like_superfamily"/>
</dbReference>
<organism evidence="3 4">
    <name type="scientific">Flavobacterium anhuiense</name>
    <dbReference type="NCBI Taxonomy" id="459526"/>
    <lineage>
        <taxon>Bacteria</taxon>
        <taxon>Pseudomonadati</taxon>
        <taxon>Bacteroidota</taxon>
        <taxon>Flavobacteriia</taxon>
        <taxon>Flavobacteriales</taxon>
        <taxon>Flavobacteriaceae</taxon>
        <taxon>Flavobacterium</taxon>
    </lineage>
</organism>
<evidence type="ECO:0000313" key="3">
    <source>
        <dbReference type="EMBL" id="AOC96538.1"/>
    </source>
</evidence>
<dbReference type="GeneID" id="32309319"/>
<evidence type="ECO:0000259" key="2">
    <source>
        <dbReference type="PROSITE" id="PS50110"/>
    </source>
</evidence>
<dbReference type="AlphaFoldDB" id="A0AAC9D4A7"/>
<dbReference type="InterPro" id="IPR052893">
    <property type="entry name" value="TCS_response_regulator"/>
</dbReference>
<reference evidence="3 4" key="1">
    <citation type="submission" date="2016-08" db="EMBL/GenBank/DDBJ databases">
        <title>Complete genome sequence of Flavobacterium johnsoniae strain GSE09, a volatile-producing biocontrol agent isolated from cucumber (Cucumis sativus).</title>
        <authorList>
            <person name="Jeong J.-J."/>
            <person name="Oh J.Y."/>
            <person name="Jim Y.J."/>
            <person name="Sang M.K."/>
            <person name="Kim K.D."/>
        </authorList>
    </citation>
    <scope>NUCLEOTIDE SEQUENCE [LARGE SCALE GENOMIC DNA]</scope>
    <source>
        <strain evidence="3 4">GSE09</strain>
    </source>
</reference>
<dbReference type="RefSeq" id="WP_066034415.1">
    <property type="nucleotide sequence ID" value="NZ_CP016907.1"/>
</dbReference>
<accession>A0AAC9D4A7</accession>
<dbReference type="PANTHER" id="PTHR44520">
    <property type="entry name" value="RESPONSE REGULATOR RCP1-RELATED"/>
    <property type="match status" value="1"/>
</dbReference>
<dbReference type="EMBL" id="CP016907">
    <property type="protein sequence ID" value="AOC96538.1"/>
    <property type="molecule type" value="Genomic_DNA"/>
</dbReference>
<dbReference type="PROSITE" id="PS50110">
    <property type="entry name" value="RESPONSE_REGULATORY"/>
    <property type="match status" value="1"/>
</dbReference>
<feature type="modified residue" description="4-aspartylphosphate" evidence="1">
    <location>
        <position position="58"/>
    </location>
</feature>